<dbReference type="AlphaFoldDB" id="A0A1E8F8Y7"/>
<dbReference type="InterPro" id="IPR013424">
    <property type="entry name" value="Ice-binding_C"/>
</dbReference>
<evidence type="ECO:0008006" key="3">
    <source>
        <dbReference type="Google" id="ProtNLM"/>
    </source>
</evidence>
<accession>A0A1E8F8Y7</accession>
<proteinExistence type="predicted"/>
<protein>
    <recommendedName>
        <fullName evidence="3">PEP-CTERM protein-sorting domain-containing protein</fullName>
    </recommendedName>
</protein>
<sequence length="232" mass="24614">MQKVILLSVLYFVSFFAVATPIEILSDGGFEATTTKNTEWPIPLVSIGQWSGDGFSIVSAESGVNPLSGSGMYKFLGNNLIGGNHDTYQIIDVSAWATEIDAGTATIDYSAYFNSAGMVSGLGLSFWSLPAFSGSLSGYTTKLFDNFGNATDADESTWEQVSYTSISLDVNTRFVAFGLHSLTKNSGAYVDNASLTLNVASTEPQTPVPAPGVLSLFGLGLLVSAKRKKRQA</sequence>
<reference evidence="1 2" key="1">
    <citation type="submission" date="2016-09" db="EMBL/GenBank/DDBJ databases">
        <title>Alteromonas lipolytica, a new species isolated from sea water.</title>
        <authorList>
            <person name="Wu Y.-H."/>
            <person name="Cheng H."/>
            <person name="Xu X.-W."/>
        </authorList>
    </citation>
    <scope>NUCLEOTIDE SEQUENCE [LARGE SCALE GENOMIC DNA]</scope>
    <source>
        <strain evidence="1 2">JW12</strain>
    </source>
</reference>
<dbReference type="RefSeq" id="WP_070178489.1">
    <property type="nucleotide sequence ID" value="NZ_BMJR01000014.1"/>
</dbReference>
<organism evidence="1 2">
    <name type="scientific">Alteromonas lipolytica</name>
    <dbReference type="NCBI Taxonomy" id="1856405"/>
    <lineage>
        <taxon>Bacteria</taxon>
        <taxon>Pseudomonadati</taxon>
        <taxon>Pseudomonadota</taxon>
        <taxon>Gammaproteobacteria</taxon>
        <taxon>Alteromonadales</taxon>
        <taxon>Alteromonadaceae</taxon>
        <taxon>Alteromonas/Salinimonas group</taxon>
        <taxon>Alteromonas</taxon>
    </lineage>
</organism>
<comment type="caution">
    <text evidence="1">The sequence shown here is derived from an EMBL/GenBank/DDBJ whole genome shotgun (WGS) entry which is preliminary data.</text>
</comment>
<dbReference type="NCBIfam" id="TIGR02595">
    <property type="entry name" value="PEP_CTERM"/>
    <property type="match status" value="1"/>
</dbReference>
<dbReference type="Proteomes" id="UP000176037">
    <property type="component" value="Unassembled WGS sequence"/>
</dbReference>
<keyword evidence="2" id="KW-1185">Reference proteome</keyword>
<evidence type="ECO:0000313" key="1">
    <source>
        <dbReference type="EMBL" id="OFI32375.1"/>
    </source>
</evidence>
<dbReference type="EMBL" id="MJIC01000019">
    <property type="protein sequence ID" value="OFI32375.1"/>
    <property type="molecule type" value="Genomic_DNA"/>
</dbReference>
<name>A0A1E8F8Y7_9ALTE</name>
<gene>
    <name evidence="1" type="ORF">BFC17_07275</name>
</gene>
<evidence type="ECO:0000313" key="2">
    <source>
        <dbReference type="Proteomes" id="UP000176037"/>
    </source>
</evidence>
<dbReference type="OrthoDB" id="9809781at2"/>